<protein>
    <submittedName>
        <fullName evidence="1">Uncharacterized protein</fullName>
    </submittedName>
</protein>
<keyword evidence="2" id="KW-1185">Reference proteome</keyword>
<evidence type="ECO:0000313" key="1">
    <source>
        <dbReference type="EMBL" id="SEH03499.1"/>
    </source>
</evidence>
<proteinExistence type="predicted"/>
<evidence type="ECO:0000313" key="2">
    <source>
        <dbReference type="Proteomes" id="UP000236732"/>
    </source>
</evidence>
<dbReference type="EMBL" id="FNVT01000038">
    <property type="protein sequence ID" value="SEH03499.1"/>
    <property type="molecule type" value="Genomic_DNA"/>
</dbReference>
<reference evidence="1 2" key="1">
    <citation type="submission" date="2016-10" db="EMBL/GenBank/DDBJ databases">
        <authorList>
            <person name="de Groot N.N."/>
        </authorList>
    </citation>
    <scope>NUCLEOTIDE SEQUENCE [LARGE SCALE GENOMIC DNA]</scope>
    <source>
        <strain evidence="1 2">CGMCC 4.7037</strain>
    </source>
</reference>
<dbReference type="Proteomes" id="UP000236732">
    <property type="component" value="Unassembled WGS sequence"/>
</dbReference>
<sequence>MHGDALFRLGVAALLRSSHEFNAEALAGQLAAYLAGPPETLWRYFVLNIDWELSSPIDLGGWRLSRPSPDEWRAQRPVPLAADHAGTQVWDPLLESGWHVVLTAPDPELAPAQGLPLRLFSRGPSTRSVWAPLLAVNLWSDEPALVVAEYVVEPGRTVDCLYSSIPYTYTGSPGDEHEVPLLGPLHVNDSHSEQLTHFLTKVNTRLTEQELGKKLHDRIRRSAMRFLDTSDKVGYHADVTFPDDEPQVVLSYMTSLENLLSSDESPGDLARRTAQRAAVLIGEDDGDRLRTLRCVKDAYNVRSRIAHGSDPHPRKLTEAATQVRSILRRALIAAIVLGETELGLLCDEALLSQATLREKINNPLEEFYSLIHAPQVPFRARE</sequence>
<dbReference type="AlphaFoldDB" id="A0A1H6F2Q4"/>
<organism evidence="1 2">
    <name type="scientific">Nonomuraea solani</name>
    <dbReference type="NCBI Taxonomy" id="1144553"/>
    <lineage>
        <taxon>Bacteria</taxon>
        <taxon>Bacillati</taxon>
        <taxon>Actinomycetota</taxon>
        <taxon>Actinomycetes</taxon>
        <taxon>Streptosporangiales</taxon>
        <taxon>Streptosporangiaceae</taxon>
        <taxon>Nonomuraea</taxon>
    </lineage>
</organism>
<name>A0A1H6F2Q4_9ACTN</name>
<accession>A0A1H6F2Q4</accession>
<gene>
    <name evidence="1" type="ORF">SAMN05444920_1382</name>
</gene>